<dbReference type="Proteomes" id="UP000182466">
    <property type="component" value="Unassembled WGS sequence"/>
</dbReference>
<name>A0A1I7DNV1_9RHOB</name>
<reference evidence="2 3" key="1">
    <citation type="submission" date="2016-10" db="EMBL/GenBank/DDBJ databases">
        <authorList>
            <person name="de Groot N.N."/>
        </authorList>
    </citation>
    <scope>NUCLEOTIDE SEQUENCE [LARGE SCALE GENOMIC DNA]</scope>
    <source>
        <strain evidence="2 3">CGMCC 1.10959</strain>
    </source>
</reference>
<feature type="signal peptide" evidence="1">
    <location>
        <begin position="1"/>
        <end position="20"/>
    </location>
</feature>
<accession>A0A1I7DNV1</accession>
<dbReference type="AlphaFoldDB" id="A0A1I7DNV1"/>
<evidence type="ECO:0000313" key="2">
    <source>
        <dbReference type="EMBL" id="SFU13390.1"/>
    </source>
</evidence>
<sequence>MFRLTLVAAAFAALPLFATAATITPVSQSQIRVLAIQVDPLSSLERRGVAPLFLASGPAALKQNILGIDLAAVETVLRNGHATWSPLGVDAQTGLTRSLALVKAEFLPDLSEQAFDEGKPDLGLGDDYSPDRFIIGP</sequence>
<proteinExistence type="predicted"/>
<evidence type="ECO:0000313" key="3">
    <source>
        <dbReference type="Proteomes" id="UP000182466"/>
    </source>
</evidence>
<evidence type="ECO:0000256" key="1">
    <source>
        <dbReference type="SAM" id="SignalP"/>
    </source>
</evidence>
<feature type="chain" id="PRO_5010357953" evidence="1">
    <location>
        <begin position="21"/>
        <end position="137"/>
    </location>
</feature>
<keyword evidence="3" id="KW-1185">Reference proteome</keyword>
<keyword evidence="1" id="KW-0732">Signal</keyword>
<protein>
    <submittedName>
        <fullName evidence="2">Uncharacterized protein</fullName>
    </submittedName>
</protein>
<gene>
    <name evidence="2" type="ORF">SAMN05216236_13149</name>
</gene>
<organism evidence="2 3">
    <name type="scientific">Sedimentitalea nanhaiensis</name>
    <dbReference type="NCBI Taxonomy" id="999627"/>
    <lineage>
        <taxon>Bacteria</taxon>
        <taxon>Pseudomonadati</taxon>
        <taxon>Pseudomonadota</taxon>
        <taxon>Alphaproteobacteria</taxon>
        <taxon>Rhodobacterales</taxon>
        <taxon>Paracoccaceae</taxon>
        <taxon>Sedimentitalea</taxon>
    </lineage>
</organism>
<dbReference type="RefSeq" id="WP_027261167.1">
    <property type="nucleotide sequence ID" value="NZ_FPAW01000031.1"/>
</dbReference>
<dbReference type="EMBL" id="FPAW01000031">
    <property type="protein sequence ID" value="SFU13390.1"/>
    <property type="molecule type" value="Genomic_DNA"/>
</dbReference>